<feature type="compositionally biased region" description="Polar residues" evidence="7">
    <location>
        <begin position="24"/>
        <end position="46"/>
    </location>
</feature>
<dbReference type="OrthoDB" id="441771at2759"/>
<organism evidence="8 9">
    <name type="scientific">Puccinia sorghi</name>
    <dbReference type="NCBI Taxonomy" id="27349"/>
    <lineage>
        <taxon>Eukaryota</taxon>
        <taxon>Fungi</taxon>
        <taxon>Dikarya</taxon>
        <taxon>Basidiomycota</taxon>
        <taxon>Pucciniomycotina</taxon>
        <taxon>Pucciniomycetes</taxon>
        <taxon>Pucciniales</taxon>
        <taxon>Pucciniaceae</taxon>
        <taxon>Puccinia</taxon>
    </lineage>
</organism>
<evidence type="ECO:0000256" key="2">
    <source>
        <dbReference type="ARBA" id="ARBA00007466"/>
    </source>
</evidence>
<evidence type="ECO:0000256" key="6">
    <source>
        <dbReference type="ARBA" id="ARBA00024695"/>
    </source>
</evidence>
<comment type="subcellular location">
    <subcellularLocation>
        <location evidence="1">Nucleus</location>
        <location evidence="1">Nucleolus</location>
    </subcellularLocation>
</comment>
<dbReference type="InterPro" id="IPR007276">
    <property type="entry name" value="Nop14"/>
</dbReference>
<feature type="compositionally biased region" description="Low complexity" evidence="7">
    <location>
        <begin position="493"/>
        <end position="505"/>
    </location>
</feature>
<dbReference type="PANTHER" id="PTHR23183:SF0">
    <property type="entry name" value="NUCLEOLAR PROTEIN 14"/>
    <property type="match status" value="1"/>
</dbReference>
<dbReference type="GO" id="GO:0032040">
    <property type="term" value="C:small-subunit processome"/>
    <property type="evidence" value="ECO:0007669"/>
    <property type="project" value="InterPro"/>
</dbReference>
<evidence type="ECO:0000256" key="7">
    <source>
        <dbReference type="SAM" id="MobiDB-lite"/>
    </source>
</evidence>
<keyword evidence="4" id="KW-0698">rRNA processing</keyword>
<dbReference type="AlphaFoldDB" id="A0A0L6VL15"/>
<name>A0A0L6VL15_9BASI</name>
<feature type="compositionally biased region" description="Acidic residues" evidence="7">
    <location>
        <begin position="481"/>
        <end position="492"/>
    </location>
</feature>
<dbReference type="STRING" id="27349.A0A0L6VL15"/>
<protein>
    <recommendedName>
        <fullName evidence="10">Nucleolar complex protein 14</fullName>
    </recommendedName>
</protein>
<feature type="compositionally biased region" description="Low complexity" evidence="7">
    <location>
        <begin position="351"/>
        <end position="360"/>
    </location>
</feature>
<keyword evidence="5" id="KW-0539">Nucleus</keyword>
<keyword evidence="3" id="KW-0690">Ribosome biogenesis</keyword>
<evidence type="ECO:0000256" key="1">
    <source>
        <dbReference type="ARBA" id="ARBA00004604"/>
    </source>
</evidence>
<feature type="compositionally biased region" description="Polar residues" evidence="7">
    <location>
        <begin position="7"/>
        <end position="17"/>
    </location>
</feature>
<dbReference type="Proteomes" id="UP000037035">
    <property type="component" value="Unassembled WGS sequence"/>
</dbReference>
<dbReference type="GO" id="GO:0030692">
    <property type="term" value="C:Noc4p-Nop14p complex"/>
    <property type="evidence" value="ECO:0007669"/>
    <property type="project" value="TreeGrafter"/>
</dbReference>
<dbReference type="EMBL" id="LAVV01004555">
    <property type="protein sequence ID" value="KNZ61374.1"/>
    <property type="molecule type" value="Genomic_DNA"/>
</dbReference>
<comment type="caution">
    <text evidence="8">The sequence shown here is derived from an EMBL/GenBank/DDBJ whole genome shotgun (WGS) entry which is preliminary data.</text>
</comment>
<feature type="compositionally biased region" description="Acidic residues" evidence="7">
    <location>
        <begin position="419"/>
        <end position="429"/>
    </location>
</feature>
<keyword evidence="9" id="KW-1185">Reference proteome</keyword>
<evidence type="ECO:0008006" key="10">
    <source>
        <dbReference type="Google" id="ProtNLM"/>
    </source>
</evidence>
<dbReference type="VEuPathDB" id="FungiDB:VP01_140g7"/>
<evidence type="ECO:0000256" key="3">
    <source>
        <dbReference type="ARBA" id="ARBA00022517"/>
    </source>
</evidence>
<feature type="compositionally biased region" description="Basic and acidic residues" evidence="7">
    <location>
        <begin position="136"/>
        <end position="147"/>
    </location>
</feature>
<evidence type="ECO:0000313" key="8">
    <source>
        <dbReference type="EMBL" id="KNZ61374.1"/>
    </source>
</evidence>
<feature type="compositionally biased region" description="Basic and acidic residues" evidence="7">
    <location>
        <begin position="258"/>
        <end position="278"/>
    </location>
</feature>
<feature type="region of interest" description="Disordered" evidence="7">
    <location>
        <begin position="409"/>
        <end position="515"/>
    </location>
</feature>
<feature type="compositionally biased region" description="Acidic residues" evidence="7">
    <location>
        <begin position="162"/>
        <end position="173"/>
    </location>
</feature>
<feature type="compositionally biased region" description="Basic and acidic residues" evidence="7">
    <location>
        <begin position="409"/>
        <end position="418"/>
    </location>
</feature>
<sequence length="1098" mass="121434">MAAGSRQKGSQLNQLKQSLKKTGLSRTNSNTSTFNPQNKTKSSLSSKIKDPEFRQKKLAVRRSTTAASISRQNITDPCSFVGNSCQSESLRFQVLQSQVSYRQPASEAQAGWEEQADQNRGEAKPLRHPSAPTTEKALERFTKERQLRSSRTRKRNVFNLDDGGEGLYDDQDFGDNVPLTHQGLHLNLDDDDDDNGRVGDPNEPESIFRKRLTGDSPPTGSDHGSQDDEEHSSKKKSKAEVMSEVIAKSKTHKYQRQMIKEKDDELRDNLNQDLKEIRSLLFSSQPHPSSHSRKKSLPALTTDNKSHDPPASETLPQSDTRAPESAEADQTIKNSSGPGVDRALLETLIGSSSRASSPESPDSPDDEEDAYDRFVRELAFDARAKPSDRLKTVEEAALEEAERLRHLEMQRLKRMRGDADDDDDDDDDGSTGKGKKTRKRKPEGDDLDDDFFPPEDSTNNTPWNLGKGLRPDGAFGAGALAEEEEEEEEDESGGQSDDSSASDANSGDDDGPLEPSIDKIQALVCSKTPSNKSGKSSKQELAYTYPCPSSHADFLSNLSAVDALDLPTVVERIRVLHHPSLGEGNKEKLAIFTQVLIDHLIYVTTQPVPPGISLSGVINGLLPHVISLCKAYTQAAAAHFVSKLVLMQNNLTRALTQPAISGWPRASELILLRLIGLLWSTSDFSHPVVAPALLLMNQYLHQLRVKTFTDLMSGLFLCTLILQWPAHLIFHSKRFVPEVINFLVLAVLRMTQTKEEITAIRSLVPLLEGAELVLFPMDEKTEQAPGTLDFGSLFTSSKEEPSSQDLVDTFDVVVSLLSNYSELYGSLGVYPEVFSEVLGVLSRVDTGTMGGWTSRRMREMRGLNPIKLQAHKPVPIKAQAPLFDAHFNPRQKPFNPDSNLVALQKLKHLVKKETKGAVRELRKDNRFLAMAQAAEKEAADLQYKSKVRVLIFQSSFICSLWLITPFWTHCACSLDGPYYRKSGLNKPTRPNEPNNLSLSLSSCCCVFFFLDVLCGPNPGIEMCLQILLGSPLCPPPCRPSAVCVCVHYHLILKRWTAVVPSSNQASCLVRPRGGTSQASAHLLSPQMLHCVARSFPRA</sequence>
<accession>A0A0L6VL15</accession>
<proteinExistence type="inferred from homology"/>
<feature type="region of interest" description="Disordered" evidence="7">
    <location>
        <begin position="106"/>
        <end position="374"/>
    </location>
</feature>
<dbReference type="GO" id="GO:0030490">
    <property type="term" value="P:maturation of SSU-rRNA"/>
    <property type="evidence" value="ECO:0007669"/>
    <property type="project" value="TreeGrafter"/>
</dbReference>
<dbReference type="PANTHER" id="PTHR23183">
    <property type="entry name" value="NOP14"/>
    <property type="match status" value="1"/>
</dbReference>
<evidence type="ECO:0000256" key="4">
    <source>
        <dbReference type="ARBA" id="ARBA00022552"/>
    </source>
</evidence>
<evidence type="ECO:0000256" key="5">
    <source>
        <dbReference type="ARBA" id="ARBA00023242"/>
    </source>
</evidence>
<feature type="region of interest" description="Disordered" evidence="7">
    <location>
        <begin position="1"/>
        <end position="53"/>
    </location>
</feature>
<reference evidence="8 9" key="1">
    <citation type="submission" date="2015-08" db="EMBL/GenBank/DDBJ databases">
        <title>Next Generation Sequencing and Analysis of the Genome of Puccinia sorghi L Schw, the Causal Agent of Maize Common Rust.</title>
        <authorList>
            <person name="Rochi L."/>
            <person name="Burguener G."/>
            <person name="Darino M."/>
            <person name="Turjanski A."/>
            <person name="Kreff E."/>
            <person name="Dieguez M.J."/>
            <person name="Sacco F."/>
        </authorList>
    </citation>
    <scope>NUCLEOTIDE SEQUENCE [LARGE SCALE GENOMIC DNA]</scope>
    <source>
        <strain evidence="8 9">RO10H11247</strain>
    </source>
</reference>
<comment type="function">
    <text evidence="6">Involved in nucleolar processing of pre-18S ribosomal RNA. Has a role in the nuclear export of 40S pre-ribosomal subunit to the cytoplasm.</text>
</comment>
<evidence type="ECO:0000313" key="9">
    <source>
        <dbReference type="Proteomes" id="UP000037035"/>
    </source>
</evidence>
<dbReference type="Pfam" id="PF04147">
    <property type="entry name" value="Nop14"/>
    <property type="match status" value="1"/>
</dbReference>
<gene>
    <name evidence="8" type="ORF">VP01_140g7</name>
</gene>
<comment type="similarity">
    <text evidence="2">Belongs to the NOP14 family.</text>
</comment>